<dbReference type="GO" id="GO:0009791">
    <property type="term" value="P:post-embryonic development"/>
    <property type="evidence" value="ECO:0007669"/>
    <property type="project" value="TreeGrafter"/>
</dbReference>
<comment type="subcellular location">
    <subcellularLocation>
        <location evidence="1">Cytoplasm</location>
    </subcellularLocation>
</comment>
<proteinExistence type="inferred from homology"/>
<name>A0AAN9G582_9CAEN</name>
<evidence type="ECO:0000256" key="1">
    <source>
        <dbReference type="ARBA" id="ARBA00004496"/>
    </source>
</evidence>
<comment type="similarity">
    <text evidence="2">Belongs to the UPF0456 family.</text>
</comment>
<dbReference type="Pfam" id="PF14974">
    <property type="entry name" value="P_C10"/>
    <property type="match status" value="1"/>
</dbReference>
<dbReference type="GO" id="GO:0005737">
    <property type="term" value="C:cytoplasm"/>
    <property type="evidence" value="ECO:0007669"/>
    <property type="project" value="UniProtKB-SubCell"/>
</dbReference>
<keyword evidence="4" id="KW-0963">Cytoplasm</keyword>
<organism evidence="5 6">
    <name type="scientific">Littorina saxatilis</name>
    <dbReference type="NCBI Taxonomy" id="31220"/>
    <lineage>
        <taxon>Eukaryota</taxon>
        <taxon>Metazoa</taxon>
        <taxon>Spiralia</taxon>
        <taxon>Lophotrochozoa</taxon>
        <taxon>Mollusca</taxon>
        <taxon>Gastropoda</taxon>
        <taxon>Caenogastropoda</taxon>
        <taxon>Littorinimorpha</taxon>
        <taxon>Littorinoidea</taxon>
        <taxon>Littorinidae</taxon>
        <taxon>Littorina</taxon>
    </lineage>
</organism>
<dbReference type="Proteomes" id="UP001374579">
    <property type="component" value="Unassembled WGS sequence"/>
</dbReference>
<dbReference type="PANTHER" id="PTHR13463">
    <property type="entry name" value="PROTEIN C10"/>
    <property type="match status" value="1"/>
</dbReference>
<comment type="caution">
    <text evidence="5">The sequence shown here is derived from an EMBL/GenBank/DDBJ whole genome shotgun (WGS) entry which is preliminary data.</text>
</comment>
<protein>
    <recommendedName>
        <fullName evidence="3">Protein C10</fullName>
    </recommendedName>
</protein>
<sequence length="121" mass="13111">MASAMQQFTLEDCKAALSDVLEAFKLPENAARLNEARDTAGNDMLKGMQVVFPVISQIQIDVINKYGFVAEGDGLVQFTKAVRLYETQDQEVASLNQELRAYLMPPVGVSPPSAMGQNGAS</sequence>
<evidence type="ECO:0000256" key="4">
    <source>
        <dbReference type="ARBA" id="ARBA00022490"/>
    </source>
</evidence>
<dbReference type="InterPro" id="IPR026317">
    <property type="entry name" value="P_C10"/>
</dbReference>
<evidence type="ECO:0000313" key="6">
    <source>
        <dbReference type="Proteomes" id="UP001374579"/>
    </source>
</evidence>
<keyword evidence="6" id="KW-1185">Reference proteome</keyword>
<gene>
    <name evidence="5" type="ORF">V1264_006726</name>
</gene>
<dbReference type="PANTHER" id="PTHR13463:SF3">
    <property type="entry name" value="PROTEIN C10"/>
    <property type="match status" value="1"/>
</dbReference>
<accession>A0AAN9G582</accession>
<dbReference type="AlphaFoldDB" id="A0AAN9G582"/>
<dbReference type="EMBL" id="JBAMIC010000018">
    <property type="protein sequence ID" value="KAK7095297.1"/>
    <property type="molecule type" value="Genomic_DNA"/>
</dbReference>
<evidence type="ECO:0000313" key="5">
    <source>
        <dbReference type="EMBL" id="KAK7095297.1"/>
    </source>
</evidence>
<evidence type="ECO:0000256" key="3">
    <source>
        <dbReference type="ARBA" id="ARBA00020502"/>
    </source>
</evidence>
<reference evidence="5 6" key="1">
    <citation type="submission" date="2024-02" db="EMBL/GenBank/DDBJ databases">
        <title>Chromosome-scale genome assembly of the rough periwinkle Littorina saxatilis.</title>
        <authorList>
            <person name="De Jode A."/>
            <person name="Faria R."/>
            <person name="Formenti G."/>
            <person name="Sims Y."/>
            <person name="Smith T.P."/>
            <person name="Tracey A."/>
            <person name="Wood J.M.D."/>
            <person name="Zagrodzka Z.B."/>
            <person name="Johannesson K."/>
            <person name="Butlin R.K."/>
            <person name="Leder E.H."/>
        </authorList>
    </citation>
    <scope>NUCLEOTIDE SEQUENCE [LARGE SCALE GENOMIC DNA]</scope>
    <source>
        <strain evidence="5">Snail1</strain>
        <tissue evidence="5">Muscle</tissue>
    </source>
</reference>
<evidence type="ECO:0000256" key="2">
    <source>
        <dbReference type="ARBA" id="ARBA00007083"/>
    </source>
</evidence>